<proteinExistence type="predicted"/>
<accession>A0A0F9M9L6</accession>
<sequence length="98" mass="11149">MNELNKKLVQFEKDVKGILYEKVSEFAEKVAPLYKLLDWKWGEDDFPPTQSEIERALGELIDCFGGEGSCSSGGLEVSFDKDASEIGISFRYSDYTYF</sequence>
<dbReference type="EMBL" id="LAZR01010656">
    <property type="protein sequence ID" value="KKM65802.1"/>
    <property type="molecule type" value="Genomic_DNA"/>
</dbReference>
<comment type="caution">
    <text evidence="1">The sequence shown here is derived from an EMBL/GenBank/DDBJ whole genome shotgun (WGS) entry which is preliminary data.</text>
</comment>
<organism evidence="1">
    <name type="scientific">marine sediment metagenome</name>
    <dbReference type="NCBI Taxonomy" id="412755"/>
    <lineage>
        <taxon>unclassified sequences</taxon>
        <taxon>metagenomes</taxon>
        <taxon>ecological metagenomes</taxon>
    </lineage>
</organism>
<dbReference type="AlphaFoldDB" id="A0A0F9M9L6"/>
<gene>
    <name evidence="1" type="ORF">LCGC14_1487480</name>
</gene>
<evidence type="ECO:0000313" key="1">
    <source>
        <dbReference type="EMBL" id="KKM65802.1"/>
    </source>
</evidence>
<protein>
    <submittedName>
        <fullName evidence="1">Uncharacterized protein</fullName>
    </submittedName>
</protein>
<reference evidence="1" key="1">
    <citation type="journal article" date="2015" name="Nature">
        <title>Complex archaea that bridge the gap between prokaryotes and eukaryotes.</title>
        <authorList>
            <person name="Spang A."/>
            <person name="Saw J.H."/>
            <person name="Jorgensen S.L."/>
            <person name="Zaremba-Niedzwiedzka K."/>
            <person name="Martijn J."/>
            <person name="Lind A.E."/>
            <person name="van Eijk R."/>
            <person name="Schleper C."/>
            <person name="Guy L."/>
            <person name="Ettema T.J."/>
        </authorList>
    </citation>
    <scope>NUCLEOTIDE SEQUENCE</scope>
</reference>
<name>A0A0F9M9L6_9ZZZZ</name>